<evidence type="ECO:0000259" key="3">
    <source>
        <dbReference type="PROSITE" id="PS51186"/>
    </source>
</evidence>
<dbReference type="InterPro" id="IPR000182">
    <property type="entry name" value="GNAT_dom"/>
</dbReference>
<dbReference type="GO" id="GO:0016747">
    <property type="term" value="F:acyltransferase activity, transferring groups other than amino-acyl groups"/>
    <property type="evidence" value="ECO:0007669"/>
    <property type="project" value="InterPro"/>
</dbReference>
<accession>A0A382AU31</accession>
<dbReference type="PANTHER" id="PTHR43877:SF1">
    <property type="entry name" value="ACETYLTRANSFERASE"/>
    <property type="match status" value="1"/>
</dbReference>
<name>A0A382AU31_9ZZZZ</name>
<reference evidence="4" key="1">
    <citation type="submission" date="2018-05" db="EMBL/GenBank/DDBJ databases">
        <authorList>
            <person name="Lanie J.A."/>
            <person name="Ng W.-L."/>
            <person name="Kazmierczak K.M."/>
            <person name="Andrzejewski T.M."/>
            <person name="Davidsen T.M."/>
            <person name="Wayne K.J."/>
            <person name="Tettelin H."/>
            <person name="Glass J.I."/>
            <person name="Rusch D."/>
            <person name="Podicherti R."/>
            <person name="Tsui H.-C.T."/>
            <person name="Winkler M.E."/>
        </authorList>
    </citation>
    <scope>NUCLEOTIDE SEQUENCE</scope>
</reference>
<feature type="domain" description="N-acetyltransferase" evidence="3">
    <location>
        <begin position="12"/>
        <end position="186"/>
    </location>
</feature>
<sequence length="186" mass="21119">MENKNLNKSKNFKHRIANLEDIPEIKKLMELSINDLLGPLLTPEQLEASFDSMGLDDQLIRDGTYFMIFNEGAFVGCGGWSNRETLFGGNHTPNRDDNFLDPAKDSARIRAMYTHPDWTRQGIGSLVIHLGENAAKKLGFKKCELMATQSGKLLYETQGYKPIEDILYKTETGKTVPMIRMEKFID</sequence>
<dbReference type="PROSITE" id="PS51186">
    <property type="entry name" value="GNAT"/>
    <property type="match status" value="1"/>
</dbReference>
<dbReference type="PANTHER" id="PTHR43877">
    <property type="entry name" value="AMINOALKYLPHOSPHONATE N-ACETYLTRANSFERASE-RELATED-RELATED"/>
    <property type="match status" value="1"/>
</dbReference>
<evidence type="ECO:0000313" key="4">
    <source>
        <dbReference type="EMBL" id="SVB05046.1"/>
    </source>
</evidence>
<dbReference type="Gene3D" id="3.40.630.30">
    <property type="match status" value="1"/>
</dbReference>
<dbReference type="EMBL" id="UINC01026850">
    <property type="protein sequence ID" value="SVB05046.1"/>
    <property type="molecule type" value="Genomic_DNA"/>
</dbReference>
<keyword evidence="1" id="KW-0808">Transferase</keyword>
<dbReference type="SUPFAM" id="SSF55729">
    <property type="entry name" value="Acyl-CoA N-acyltransferases (Nat)"/>
    <property type="match status" value="1"/>
</dbReference>
<dbReference type="Pfam" id="PF00583">
    <property type="entry name" value="Acetyltransf_1"/>
    <property type="match status" value="1"/>
</dbReference>
<dbReference type="CDD" id="cd04301">
    <property type="entry name" value="NAT_SF"/>
    <property type="match status" value="1"/>
</dbReference>
<gene>
    <name evidence="4" type="ORF">METZ01_LOCUS157900</name>
</gene>
<evidence type="ECO:0000256" key="1">
    <source>
        <dbReference type="ARBA" id="ARBA00022679"/>
    </source>
</evidence>
<protein>
    <recommendedName>
        <fullName evidence="3">N-acetyltransferase domain-containing protein</fullName>
    </recommendedName>
</protein>
<dbReference type="InterPro" id="IPR050832">
    <property type="entry name" value="Bact_Acetyltransf"/>
</dbReference>
<organism evidence="4">
    <name type="scientific">marine metagenome</name>
    <dbReference type="NCBI Taxonomy" id="408172"/>
    <lineage>
        <taxon>unclassified sequences</taxon>
        <taxon>metagenomes</taxon>
        <taxon>ecological metagenomes</taxon>
    </lineage>
</organism>
<keyword evidence="2" id="KW-0012">Acyltransferase</keyword>
<evidence type="ECO:0000256" key="2">
    <source>
        <dbReference type="ARBA" id="ARBA00023315"/>
    </source>
</evidence>
<proteinExistence type="predicted"/>
<dbReference type="AlphaFoldDB" id="A0A382AU31"/>
<dbReference type="InterPro" id="IPR016181">
    <property type="entry name" value="Acyl_CoA_acyltransferase"/>
</dbReference>